<evidence type="ECO:0000313" key="2">
    <source>
        <dbReference type="EMBL" id="SFR97519.1"/>
    </source>
</evidence>
<accession>A0A1I6L223</accession>
<reference evidence="2 3" key="1">
    <citation type="submission" date="2016-10" db="EMBL/GenBank/DDBJ databases">
        <authorList>
            <person name="de Groot N.N."/>
        </authorList>
    </citation>
    <scope>NUCLEOTIDE SEQUENCE [LARGE SCALE GENOMIC DNA]</scope>
    <source>
        <strain evidence="2 3">DSM 21001</strain>
    </source>
</reference>
<organism evidence="2 3">
    <name type="scientific">Granulicella pectinivorans</name>
    <dbReference type="NCBI Taxonomy" id="474950"/>
    <lineage>
        <taxon>Bacteria</taxon>
        <taxon>Pseudomonadati</taxon>
        <taxon>Acidobacteriota</taxon>
        <taxon>Terriglobia</taxon>
        <taxon>Terriglobales</taxon>
        <taxon>Acidobacteriaceae</taxon>
        <taxon>Granulicella</taxon>
    </lineage>
</organism>
<dbReference type="STRING" id="474950.SAMN05421771_0141"/>
<evidence type="ECO:0000256" key="1">
    <source>
        <dbReference type="SAM" id="Phobius"/>
    </source>
</evidence>
<keyword evidence="1" id="KW-0472">Membrane</keyword>
<sequence>MSLKALYTAVNIAFFVALAVFFERPAHAYTDPGTALLVFQSASAAVTASLFYFRRKIKALITKPAPQPAAAKLEQTNG</sequence>
<keyword evidence="1" id="KW-1133">Transmembrane helix</keyword>
<keyword evidence="1" id="KW-0812">Transmembrane</keyword>
<dbReference type="Proteomes" id="UP000199024">
    <property type="component" value="Unassembled WGS sequence"/>
</dbReference>
<keyword evidence="3" id="KW-1185">Reference proteome</keyword>
<protein>
    <submittedName>
        <fullName evidence="2">Uncharacterized protein</fullName>
    </submittedName>
</protein>
<gene>
    <name evidence="2" type="ORF">SAMN05421771_0141</name>
</gene>
<feature type="transmembrane region" description="Helical" evidence="1">
    <location>
        <begin position="34"/>
        <end position="53"/>
    </location>
</feature>
<proteinExistence type="predicted"/>
<dbReference type="OrthoDB" id="122909at2"/>
<dbReference type="EMBL" id="FOZL01000001">
    <property type="protein sequence ID" value="SFR97519.1"/>
    <property type="molecule type" value="Genomic_DNA"/>
</dbReference>
<dbReference type="RefSeq" id="WP_089835685.1">
    <property type="nucleotide sequence ID" value="NZ_FOZL01000001.1"/>
</dbReference>
<name>A0A1I6L223_9BACT</name>
<evidence type="ECO:0000313" key="3">
    <source>
        <dbReference type="Proteomes" id="UP000199024"/>
    </source>
</evidence>
<dbReference type="AlphaFoldDB" id="A0A1I6L223"/>
<feature type="transmembrane region" description="Helical" evidence="1">
    <location>
        <begin position="5"/>
        <end position="22"/>
    </location>
</feature>